<dbReference type="FunFam" id="3.30.1490.20:FF:000015">
    <property type="entry name" value="N5-carboxyaminoimidazole ribonucleotide synthase"/>
    <property type="match status" value="1"/>
</dbReference>
<evidence type="ECO:0000256" key="4">
    <source>
        <dbReference type="ARBA" id="ARBA00022840"/>
    </source>
</evidence>
<dbReference type="NCBIfam" id="TIGR01161">
    <property type="entry name" value="purK"/>
    <property type="match status" value="1"/>
</dbReference>
<dbReference type="PANTHER" id="PTHR11609:SF5">
    <property type="entry name" value="PHOSPHORIBOSYLAMINOIMIDAZOLE CARBOXYLASE"/>
    <property type="match status" value="1"/>
</dbReference>
<feature type="binding site" evidence="5">
    <location>
        <position position="138"/>
    </location>
    <ligand>
        <name>ATP</name>
        <dbReference type="ChEBI" id="CHEBI:30616"/>
    </ligand>
</feature>
<dbReference type="FunFam" id="3.30.470.20:FF:000029">
    <property type="entry name" value="N5-carboxyaminoimidazole ribonucleotide synthase"/>
    <property type="match status" value="1"/>
</dbReference>
<feature type="binding site" evidence="5">
    <location>
        <begin position="173"/>
        <end position="176"/>
    </location>
    <ligand>
        <name>ATP</name>
        <dbReference type="ChEBI" id="CHEBI:30616"/>
    </ligand>
</feature>
<dbReference type="NCBIfam" id="NF004679">
    <property type="entry name" value="PRK06019.1-5"/>
    <property type="match status" value="1"/>
</dbReference>
<organism evidence="8 9">
    <name type="scientific">Stagnimonas aquatica</name>
    <dbReference type="NCBI Taxonomy" id="2689987"/>
    <lineage>
        <taxon>Bacteria</taxon>
        <taxon>Pseudomonadati</taxon>
        <taxon>Pseudomonadota</taxon>
        <taxon>Gammaproteobacteria</taxon>
        <taxon>Nevskiales</taxon>
        <taxon>Nevskiaceae</taxon>
        <taxon>Stagnimonas</taxon>
    </lineage>
</organism>
<dbReference type="SUPFAM" id="SSF56059">
    <property type="entry name" value="Glutathione synthetase ATP-binding domain-like"/>
    <property type="match status" value="1"/>
</dbReference>
<dbReference type="InterPro" id="IPR005875">
    <property type="entry name" value="PurK"/>
</dbReference>
<dbReference type="SUPFAM" id="SSF51246">
    <property type="entry name" value="Rudiment single hybrid motif"/>
    <property type="match status" value="1"/>
</dbReference>
<dbReference type="GO" id="GO:0004638">
    <property type="term" value="F:phosphoribosylaminoimidazole carboxylase activity"/>
    <property type="evidence" value="ECO:0007669"/>
    <property type="project" value="InterPro"/>
</dbReference>
<comment type="function">
    <text evidence="5">Catalyzes the ATP-dependent conversion of 5-aminoimidazole ribonucleotide (AIR) and HCO(3)(-) to N5-carboxyaminoimidazole ribonucleotide (N5-CAIR).</text>
</comment>
<dbReference type="Pfam" id="PF22660">
    <property type="entry name" value="RS_preATP-grasp-like"/>
    <property type="match status" value="1"/>
</dbReference>
<comment type="caution">
    <text evidence="8">The sequence shown here is derived from an EMBL/GenBank/DDBJ whole genome shotgun (WGS) entry which is preliminary data.</text>
</comment>
<dbReference type="NCBIfam" id="NF004676">
    <property type="entry name" value="PRK06019.1-2"/>
    <property type="match status" value="1"/>
</dbReference>
<dbReference type="GO" id="GO:0005524">
    <property type="term" value="F:ATP binding"/>
    <property type="evidence" value="ECO:0007669"/>
    <property type="project" value="UniProtKB-UniRule"/>
</dbReference>
<dbReference type="RefSeq" id="WP_123210549.1">
    <property type="nucleotide sequence ID" value="NZ_RJVO01000001.1"/>
</dbReference>
<dbReference type="Gene3D" id="3.30.1490.20">
    <property type="entry name" value="ATP-grasp fold, A domain"/>
    <property type="match status" value="1"/>
</dbReference>
<dbReference type="Pfam" id="PF17769">
    <property type="entry name" value="PurK_C"/>
    <property type="match status" value="1"/>
</dbReference>
<evidence type="ECO:0000256" key="2">
    <source>
        <dbReference type="ARBA" id="ARBA00022741"/>
    </source>
</evidence>
<dbReference type="GO" id="GO:0006189">
    <property type="term" value="P:'de novo' IMP biosynthetic process"/>
    <property type="evidence" value="ECO:0007669"/>
    <property type="project" value="UniProtKB-UniRule"/>
</dbReference>
<dbReference type="SUPFAM" id="SSF52440">
    <property type="entry name" value="PreATP-grasp domain"/>
    <property type="match status" value="1"/>
</dbReference>
<evidence type="ECO:0000313" key="9">
    <source>
        <dbReference type="Proteomes" id="UP000282106"/>
    </source>
</evidence>
<keyword evidence="3 5" id="KW-0658">Purine biosynthesis</keyword>
<accession>A0A3N0VLT9</accession>
<dbReference type="InterPro" id="IPR016185">
    <property type="entry name" value="PreATP-grasp_dom_sf"/>
</dbReference>
<dbReference type="InterPro" id="IPR003135">
    <property type="entry name" value="ATP-grasp_carboxylate-amine"/>
</dbReference>
<dbReference type="FunCoup" id="A0A3N0VLT9">
    <property type="interactions" value="409"/>
</dbReference>
<evidence type="ECO:0000256" key="1">
    <source>
        <dbReference type="ARBA" id="ARBA00022598"/>
    </source>
</evidence>
<dbReference type="InParanoid" id="A0A3N0VLT9"/>
<comment type="catalytic activity">
    <reaction evidence="5 6">
        <text>5-amino-1-(5-phospho-beta-D-ribosyl)imidazole + hydrogencarbonate + ATP = 5-carboxyamino-1-(5-phospho-D-ribosyl)imidazole + ADP + phosphate + 2 H(+)</text>
        <dbReference type="Rhea" id="RHEA:19317"/>
        <dbReference type="ChEBI" id="CHEBI:15378"/>
        <dbReference type="ChEBI" id="CHEBI:17544"/>
        <dbReference type="ChEBI" id="CHEBI:30616"/>
        <dbReference type="ChEBI" id="CHEBI:43474"/>
        <dbReference type="ChEBI" id="CHEBI:58730"/>
        <dbReference type="ChEBI" id="CHEBI:137981"/>
        <dbReference type="ChEBI" id="CHEBI:456216"/>
        <dbReference type="EC" id="6.3.4.18"/>
    </reaction>
</comment>
<evidence type="ECO:0000256" key="5">
    <source>
        <dbReference type="HAMAP-Rule" id="MF_01928"/>
    </source>
</evidence>
<dbReference type="GO" id="GO:0034028">
    <property type="term" value="F:5-(carboxyamino)imidazole ribonucleotide synthase activity"/>
    <property type="evidence" value="ECO:0007669"/>
    <property type="project" value="UniProtKB-UniRule"/>
</dbReference>
<dbReference type="AlphaFoldDB" id="A0A3N0VLT9"/>
<feature type="binding site" evidence="5">
    <location>
        <begin position="143"/>
        <end position="149"/>
    </location>
    <ligand>
        <name>ATP</name>
        <dbReference type="ChEBI" id="CHEBI:30616"/>
    </ligand>
</feature>
<dbReference type="Gene3D" id="3.30.470.20">
    <property type="entry name" value="ATP-grasp fold, B domain"/>
    <property type="match status" value="1"/>
</dbReference>
<keyword evidence="1 5" id="KW-0436">Ligase</keyword>
<comment type="pathway">
    <text evidence="5 6">Purine metabolism; IMP biosynthesis via de novo pathway; 5-amino-1-(5-phospho-D-ribosyl)imidazole-4-carboxylate from 5-amino-1-(5-phospho-D-ribosyl)imidazole (N5-CAIR route): step 1/2.</text>
</comment>
<dbReference type="InterPro" id="IPR040686">
    <property type="entry name" value="PurK_C"/>
</dbReference>
<reference evidence="8 9" key="1">
    <citation type="submission" date="2018-10" db="EMBL/GenBank/DDBJ databases">
        <authorList>
            <person name="Chen W.-M."/>
        </authorList>
    </citation>
    <scope>NUCLEOTIDE SEQUENCE [LARGE SCALE GENOMIC DNA]</scope>
    <source>
        <strain evidence="8 9">THS-13</strain>
    </source>
</reference>
<dbReference type="InterPro" id="IPR011761">
    <property type="entry name" value="ATP-grasp"/>
</dbReference>
<keyword evidence="2 5" id="KW-0547">Nucleotide-binding</keyword>
<keyword evidence="4 5" id="KW-0067">ATP-binding</keyword>
<dbReference type="Gene3D" id="3.40.50.20">
    <property type="match status" value="1"/>
</dbReference>
<evidence type="ECO:0000313" key="8">
    <source>
        <dbReference type="EMBL" id="ROH93694.1"/>
    </source>
</evidence>
<comment type="subunit">
    <text evidence="5 6">Homodimer.</text>
</comment>
<dbReference type="PROSITE" id="PS50975">
    <property type="entry name" value="ATP_GRASP"/>
    <property type="match status" value="1"/>
</dbReference>
<dbReference type="EMBL" id="RJVO01000001">
    <property type="protein sequence ID" value="ROH93694.1"/>
    <property type="molecule type" value="Genomic_DNA"/>
</dbReference>
<dbReference type="UniPathway" id="UPA00074">
    <property type="reaction ID" value="UER00942"/>
</dbReference>
<dbReference type="HAMAP" id="MF_01928">
    <property type="entry name" value="PurK"/>
    <property type="match status" value="1"/>
</dbReference>
<dbReference type="Proteomes" id="UP000282106">
    <property type="component" value="Unassembled WGS sequence"/>
</dbReference>
<keyword evidence="9" id="KW-1185">Reference proteome</keyword>
<feature type="domain" description="ATP-grasp" evidence="7">
    <location>
        <begin position="102"/>
        <end position="285"/>
    </location>
</feature>
<feature type="binding site" evidence="5">
    <location>
        <position position="181"/>
    </location>
    <ligand>
        <name>ATP</name>
        <dbReference type="ChEBI" id="CHEBI:30616"/>
    </ligand>
</feature>
<feature type="binding site" evidence="5">
    <location>
        <position position="204"/>
    </location>
    <ligand>
        <name>ATP</name>
        <dbReference type="ChEBI" id="CHEBI:30616"/>
    </ligand>
</feature>
<dbReference type="Pfam" id="PF02222">
    <property type="entry name" value="ATP-grasp"/>
    <property type="match status" value="1"/>
</dbReference>
<dbReference type="EC" id="6.3.4.18" evidence="5 6"/>
<name>A0A3N0VLT9_9GAMM</name>
<feature type="binding site" evidence="5">
    <location>
        <position position="98"/>
    </location>
    <ligand>
        <name>ATP</name>
        <dbReference type="ChEBI" id="CHEBI:30616"/>
    </ligand>
</feature>
<gene>
    <name evidence="5 6" type="primary">purK</name>
    <name evidence="8" type="ORF">ED208_04000</name>
</gene>
<evidence type="ECO:0000256" key="6">
    <source>
        <dbReference type="RuleBase" id="RU361200"/>
    </source>
</evidence>
<comment type="similarity">
    <text evidence="5 6">Belongs to the PurK/PurT family.</text>
</comment>
<evidence type="ECO:0000256" key="3">
    <source>
        <dbReference type="ARBA" id="ARBA00022755"/>
    </source>
</evidence>
<dbReference type="PANTHER" id="PTHR11609">
    <property type="entry name" value="PURINE BIOSYNTHESIS PROTEIN 6/7, PUR6/7"/>
    <property type="match status" value="1"/>
</dbReference>
<feature type="binding site" evidence="5">
    <location>
        <begin position="255"/>
        <end position="256"/>
    </location>
    <ligand>
        <name>ATP</name>
        <dbReference type="ChEBI" id="CHEBI:30616"/>
    </ligand>
</feature>
<comment type="function">
    <text evidence="6">Catalyzes the ATP-dependent conversion of 5-aminoimidazole ribonucleotide (AIR) and HCO(3)- to N5-carboxyaminoimidazole ribonucleotide (N5-CAIR).</text>
</comment>
<evidence type="ECO:0000259" key="7">
    <source>
        <dbReference type="PROSITE" id="PS50975"/>
    </source>
</evidence>
<protein>
    <recommendedName>
        <fullName evidence="5 6">N5-carboxyaminoimidazole ribonucleotide synthase</fullName>
        <shortName evidence="5 6">N5-CAIR synthase</shortName>
        <ecNumber evidence="5 6">6.3.4.18</ecNumber>
    </recommendedName>
    <alternativeName>
        <fullName evidence="5 6">5-(carboxyamino)imidazole ribonucleotide synthetase</fullName>
    </alternativeName>
</protein>
<dbReference type="GO" id="GO:0046872">
    <property type="term" value="F:metal ion binding"/>
    <property type="evidence" value="ECO:0007669"/>
    <property type="project" value="InterPro"/>
</dbReference>
<dbReference type="InterPro" id="IPR054350">
    <property type="entry name" value="PurT/PurK_preATP-grasp"/>
</dbReference>
<dbReference type="InterPro" id="IPR013815">
    <property type="entry name" value="ATP_grasp_subdomain_1"/>
</dbReference>
<dbReference type="GO" id="GO:0005829">
    <property type="term" value="C:cytosol"/>
    <property type="evidence" value="ECO:0007669"/>
    <property type="project" value="TreeGrafter"/>
</dbReference>
<dbReference type="InterPro" id="IPR011054">
    <property type="entry name" value="Rudment_hybrid_motif"/>
</dbReference>
<proteinExistence type="inferred from homology"/>
<sequence>MKIGILGAGQLGRMLALAGYPLNLDFVFLDPATEACAAPLGSHIQAGFDDERALTEFCVSVDVASFEFENVSAESAGFVASRIPLHPSPAALTAGQDRLHEKQLFQRLGIPVPAHAAISSLEGLRQAVRQLGLPAVLKTRRMGYDGKGQAVLRSESELEAAWERLGSQPLILEQFIPFEREVSCLAVRAQDGQMRFYPLVANVHRDGILRTAIPTLADPLQREGEDYARRVAEQLDYVGVLAFEFFVAGGRLLANEIAPRVHNSGHWSIEGAECSQFENHLRAVAGLPLGGTRLRGASAMVNLIGDAPPVAELAALPGVHVHLYGKTPKPQRKIGHVTVTADHHDELLALLAPVQTLVERYAG</sequence>